<keyword evidence="3" id="KW-0539">Nucleus</keyword>
<dbReference type="CDD" id="cd12148">
    <property type="entry name" value="fungal_TF_MHR"/>
    <property type="match status" value="1"/>
</dbReference>
<dbReference type="Proteomes" id="UP000799750">
    <property type="component" value="Unassembled WGS sequence"/>
</dbReference>
<dbReference type="PANTHER" id="PTHR31001">
    <property type="entry name" value="UNCHARACTERIZED TRANSCRIPTIONAL REGULATORY PROTEIN"/>
    <property type="match status" value="1"/>
</dbReference>
<evidence type="ECO:0000256" key="4">
    <source>
        <dbReference type="SAM" id="MobiDB-lite"/>
    </source>
</evidence>
<keyword evidence="2" id="KW-0479">Metal-binding</keyword>
<dbReference type="InterPro" id="IPR036864">
    <property type="entry name" value="Zn2-C6_fun-type_DNA-bd_sf"/>
</dbReference>
<organism evidence="6 7">
    <name type="scientific">Lophium mytilinum</name>
    <dbReference type="NCBI Taxonomy" id="390894"/>
    <lineage>
        <taxon>Eukaryota</taxon>
        <taxon>Fungi</taxon>
        <taxon>Dikarya</taxon>
        <taxon>Ascomycota</taxon>
        <taxon>Pezizomycotina</taxon>
        <taxon>Dothideomycetes</taxon>
        <taxon>Pleosporomycetidae</taxon>
        <taxon>Mytilinidiales</taxon>
        <taxon>Mytilinidiaceae</taxon>
        <taxon>Lophium</taxon>
    </lineage>
</organism>
<dbReference type="Gene3D" id="4.10.240.10">
    <property type="entry name" value="Zn(2)-C6 fungal-type DNA-binding domain"/>
    <property type="match status" value="1"/>
</dbReference>
<dbReference type="Pfam" id="PF04082">
    <property type="entry name" value="Fungal_trans"/>
    <property type="match status" value="1"/>
</dbReference>
<dbReference type="SMART" id="SM00906">
    <property type="entry name" value="Fungal_trans"/>
    <property type="match status" value="1"/>
</dbReference>
<evidence type="ECO:0000313" key="6">
    <source>
        <dbReference type="EMBL" id="KAF2498521.1"/>
    </source>
</evidence>
<sequence length="653" mass="73655">MSSNTGGSENSNETSYTFDLPCSICRRRKVRCSKTLPCDNCERAGVSCSYDDAKRSSRRPPRHAELSTRLARVETLVRSTSQQLKQSNPTTNCENEPMDEVLEPDPTMESLVKRLDRKYKSQLAAPDPNTKRGKLAYEEGSSRSIQTRFWAGMYEEIPNLKYLLEEEPPSAFDVLFPETISPPLCYQFSLSQANSDLLVRSFVQNVDPFLRILHKPRLLLELNHLRRGILRDGNQLESQLQVIHALGAIPMTEDECIIHFGVEKSALMSNLRNAAERGLSRLNITSTHKIRNLQTLLLYITLLFWTGSIAQASGLLGLAVRFAQRVGIHKDAERFKLSPWRVEMRRRMWHHIILLDTWCIEHEGAESMISAGSSDTSLPQNSNDSSWDACEFALEGPTPSTRYTDMTGALVQFELALVSKTILEDSLNSNETEASLQFQKELVAQARDRIEATYLHGLNTTQPSQKIIHDLTALAFERFFFAIHQPLFKHGHGGELVTPGLQSELLDRAVAYCETVQRLQEEYAPHHLDWILVRAFSWDSVAIMLTTLMKEHAHGSTTQGQRARARIERLFQHRLSIDYLAGNGNLWKPLLQLWEGLLALENGGLGRQDADVLVDFNEWPVDSVSLGFDIDAAFPLDVTMEPGGADIALHSSE</sequence>
<evidence type="ECO:0000256" key="1">
    <source>
        <dbReference type="ARBA" id="ARBA00004123"/>
    </source>
</evidence>
<dbReference type="SMART" id="SM00066">
    <property type="entry name" value="GAL4"/>
    <property type="match status" value="1"/>
</dbReference>
<dbReference type="GO" id="GO:0005634">
    <property type="term" value="C:nucleus"/>
    <property type="evidence" value="ECO:0007669"/>
    <property type="project" value="UniProtKB-SubCell"/>
</dbReference>
<dbReference type="PROSITE" id="PS50048">
    <property type="entry name" value="ZN2_CY6_FUNGAL_2"/>
    <property type="match status" value="1"/>
</dbReference>
<name>A0A6A6R1E8_9PEZI</name>
<reference evidence="6" key="1">
    <citation type="journal article" date="2020" name="Stud. Mycol.">
        <title>101 Dothideomycetes genomes: a test case for predicting lifestyles and emergence of pathogens.</title>
        <authorList>
            <person name="Haridas S."/>
            <person name="Albert R."/>
            <person name="Binder M."/>
            <person name="Bloem J."/>
            <person name="Labutti K."/>
            <person name="Salamov A."/>
            <person name="Andreopoulos B."/>
            <person name="Baker S."/>
            <person name="Barry K."/>
            <person name="Bills G."/>
            <person name="Bluhm B."/>
            <person name="Cannon C."/>
            <person name="Castanera R."/>
            <person name="Culley D."/>
            <person name="Daum C."/>
            <person name="Ezra D."/>
            <person name="Gonzalez J."/>
            <person name="Henrissat B."/>
            <person name="Kuo A."/>
            <person name="Liang C."/>
            <person name="Lipzen A."/>
            <person name="Lutzoni F."/>
            <person name="Magnuson J."/>
            <person name="Mondo S."/>
            <person name="Nolan M."/>
            <person name="Ohm R."/>
            <person name="Pangilinan J."/>
            <person name="Park H.-J."/>
            <person name="Ramirez L."/>
            <person name="Alfaro M."/>
            <person name="Sun H."/>
            <person name="Tritt A."/>
            <person name="Yoshinaga Y."/>
            <person name="Zwiers L.-H."/>
            <person name="Turgeon B."/>
            <person name="Goodwin S."/>
            <person name="Spatafora J."/>
            <person name="Crous P."/>
            <person name="Grigoriev I."/>
        </authorList>
    </citation>
    <scope>NUCLEOTIDE SEQUENCE</scope>
    <source>
        <strain evidence="6">CBS 269.34</strain>
    </source>
</reference>
<dbReference type="GO" id="GO:0000981">
    <property type="term" value="F:DNA-binding transcription factor activity, RNA polymerase II-specific"/>
    <property type="evidence" value="ECO:0007669"/>
    <property type="project" value="InterPro"/>
</dbReference>
<dbReference type="PANTHER" id="PTHR31001:SF77">
    <property type="entry name" value="TRANSCRIPTION FACTOR, PUTATIVE (AFU_ORTHOLOGUE AFUA_3G12940)-RELATED"/>
    <property type="match status" value="1"/>
</dbReference>
<dbReference type="GO" id="GO:0008270">
    <property type="term" value="F:zinc ion binding"/>
    <property type="evidence" value="ECO:0007669"/>
    <property type="project" value="InterPro"/>
</dbReference>
<proteinExistence type="predicted"/>
<evidence type="ECO:0000259" key="5">
    <source>
        <dbReference type="PROSITE" id="PS50048"/>
    </source>
</evidence>
<feature type="compositionally biased region" description="Polar residues" evidence="4">
    <location>
        <begin position="78"/>
        <end position="94"/>
    </location>
</feature>
<dbReference type="CDD" id="cd00067">
    <property type="entry name" value="GAL4"/>
    <property type="match status" value="1"/>
</dbReference>
<feature type="domain" description="Zn(2)-C6 fungal-type" evidence="5">
    <location>
        <begin position="21"/>
        <end position="50"/>
    </location>
</feature>
<gene>
    <name evidence="6" type="ORF">BU16DRAFT_524625</name>
</gene>
<keyword evidence="7" id="KW-1185">Reference proteome</keyword>
<dbReference type="AlphaFoldDB" id="A0A6A6R1E8"/>
<dbReference type="PROSITE" id="PS00463">
    <property type="entry name" value="ZN2_CY6_FUNGAL_1"/>
    <property type="match status" value="1"/>
</dbReference>
<dbReference type="InterPro" id="IPR007219">
    <property type="entry name" value="XnlR_reg_dom"/>
</dbReference>
<comment type="subcellular location">
    <subcellularLocation>
        <location evidence="1">Nucleus</location>
    </subcellularLocation>
</comment>
<feature type="region of interest" description="Disordered" evidence="4">
    <location>
        <begin position="78"/>
        <end position="105"/>
    </location>
</feature>
<dbReference type="GO" id="GO:0003677">
    <property type="term" value="F:DNA binding"/>
    <property type="evidence" value="ECO:0007669"/>
    <property type="project" value="InterPro"/>
</dbReference>
<evidence type="ECO:0000256" key="3">
    <source>
        <dbReference type="ARBA" id="ARBA00023242"/>
    </source>
</evidence>
<dbReference type="InterPro" id="IPR050613">
    <property type="entry name" value="Sec_Metabolite_Reg"/>
</dbReference>
<dbReference type="GO" id="GO:0006351">
    <property type="term" value="P:DNA-templated transcription"/>
    <property type="evidence" value="ECO:0007669"/>
    <property type="project" value="InterPro"/>
</dbReference>
<evidence type="ECO:0000313" key="7">
    <source>
        <dbReference type="Proteomes" id="UP000799750"/>
    </source>
</evidence>
<dbReference type="OrthoDB" id="435881at2759"/>
<dbReference type="Pfam" id="PF00172">
    <property type="entry name" value="Zn_clus"/>
    <property type="match status" value="1"/>
</dbReference>
<dbReference type="EMBL" id="MU004185">
    <property type="protein sequence ID" value="KAF2498521.1"/>
    <property type="molecule type" value="Genomic_DNA"/>
</dbReference>
<protein>
    <recommendedName>
        <fullName evidence="5">Zn(2)-C6 fungal-type domain-containing protein</fullName>
    </recommendedName>
</protein>
<evidence type="ECO:0000256" key="2">
    <source>
        <dbReference type="ARBA" id="ARBA00022723"/>
    </source>
</evidence>
<dbReference type="InterPro" id="IPR001138">
    <property type="entry name" value="Zn2Cys6_DnaBD"/>
</dbReference>
<accession>A0A6A6R1E8</accession>
<dbReference type="SUPFAM" id="SSF57701">
    <property type="entry name" value="Zn2/Cys6 DNA-binding domain"/>
    <property type="match status" value="1"/>
</dbReference>